<name>A0ABQ7QQW7_PLUXY</name>
<protein>
    <submittedName>
        <fullName evidence="2">Uncharacterized protein</fullName>
    </submittedName>
</protein>
<comment type="caution">
    <text evidence="2">The sequence shown here is derived from an EMBL/GenBank/DDBJ whole genome shotgun (WGS) entry which is preliminary data.</text>
</comment>
<proteinExistence type="predicted"/>
<dbReference type="EMBL" id="JAHIBW010000010">
    <property type="protein sequence ID" value="KAG7307445.1"/>
    <property type="molecule type" value="Genomic_DNA"/>
</dbReference>
<keyword evidence="3" id="KW-1185">Reference proteome</keyword>
<feature type="chain" id="PRO_5046182394" evidence="1">
    <location>
        <begin position="17"/>
        <end position="139"/>
    </location>
</feature>
<accession>A0ABQ7QQW7</accession>
<evidence type="ECO:0000256" key="1">
    <source>
        <dbReference type="SAM" id="SignalP"/>
    </source>
</evidence>
<reference evidence="2 3" key="1">
    <citation type="submission" date="2021-06" db="EMBL/GenBank/DDBJ databases">
        <title>A haploid diamondback moth (Plutella xylostella L.) genome assembly resolves 31 chromosomes and identifies a diamide resistance mutation.</title>
        <authorList>
            <person name="Ward C.M."/>
            <person name="Perry K.D."/>
            <person name="Baker G."/>
            <person name="Powis K."/>
            <person name="Heckel D.G."/>
            <person name="Baxter S.W."/>
        </authorList>
    </citation>
    <scope>NUCLEOTIDE SEQUENCE [LARGE SCALE GENOMIC DNA]</scope>
    <source>
        <strain evidence="2 3">LV</strain>
        <tissue evidence="2">Single pupa</tissue>
    </source>
</reference>
<gene>
    <name evidence="2" type="ORF">JYU34_007640</name>
</gene>
<organism evidence="2 3">
    <name type="scientific">Plutella xylostella</name>
    <name type="common">Diamondback moth</name>
    <name type="synonym">Plutella maculipennis</name>
    <dbReference type="NCBI Taxonomy" id="51655"/>
    <lineage>
        <taxon>Eukaryota</taxon>
        <taxon>Metazoa</taxon>
        <taxon>Ecdysozoa</taxon>
        <taxon>Arthropoda</taxon>
        <taxon>Hexapoda</taxon>
        <taxon>Insecta</taxon>
        <taxon>Pterygota</taxon>
        <taxon>Neoptera</taxon>
        <taxon>Endopterygota</taxon>
        <taxon>Lepidoptera</taxon>
        <taxon>Glossata</taxon>
        <taxon>Ditrysia</taxon>
        <taxon>Yponomeutoidea</taxon>
        <taxon>Plutellidae</taxon>
        <taxon>Plutella</taxon>
    </lineage>
</organism>
<keyword evidence="1" id="KW-0732">Signal</keyword>
<evidence type="ECO:0000313" key="3">
    <source>
        <dbReference type="Proteomes" id="UP000823941"/>
    </source>
</evidence>
<sequence length="139" mass="15796">MRCFVLLGFIFSIVSSASVTDYKKYANYKVYTVSGDEEALKDFKVYVERFDGVTRDAQMLTGAHRRGLLVMVAPALEPEFLAAVSERHLTSTLINEYFSKYILEKRKSNMEKPRRGGFRSHFMARTGGVRARNSIPSTP</sequence>
<dbReference type="Proteomes" id="UP000823941">
    <property type="component" value="Chromosome 10"/>
</dbReference>
<evidence type="ECO:0000313" key="2">
    <source>
        <dbReference type="EMBL" id="KAG7307445.1"/>
    </source>
</evidence>
<feature type="signal peptide" evidence="1">
    <location>
        <begin position="1"/>
        <end position="16"/>
    </location>
</feature>